<dbReference type="EMBL" id="MWQY01000017">
    <property type="protein sequence ID" value="ORC33929.1"/>
    <property type="molecule type" value="Genomic_DNA"/>
</dbReference>
<name>A0A1Y1RVD0_9SPIO</name>
<comment type="caution">
    <text evidence="2">The sequence shown here is derived from an EMBL/GenBank/DDBJ whole genome shotgun (WGS) entry which is preliminary data.</text>
</comment>
<evidence type="ECO:0000313" key="2">
    <source>
        <dbReference type="EMBL" id="ORC33929.1"/>
    </source>
</evidence>
<protein>
    <recommendedName>
        <fullName evidence="1">Glutaredoxin domain-containing protein</fullName>
    </recommendedName>
</protein>
<dbReference type="Pfam" id="PF13597">
    <property type="entry name" value="NRDD"/>
    <property type="match status" value="1"/>
</dbReference>
<dbReference type="InterPro" id="IPR036249">
    <property type="entry name" value="Thioredoxin-like_sf"/>
</dbReference>
<evidence type="ECO:0000313" key="3">
    <source>
        <dbReference type="Proteomes" id="UP000192343"/>
    </source>
</evidence>
<dbReference type="STRING" id="1963862.B4O97_14815"/>
<dbReference type="GO" id="GO:0008998">
    <property type="term" value="F:ribonucleoside-triphosphate reductase (thioredoxin) activity"/>
    <property type="evidence" value="ECO:0007669"/>
    <property type="project" value="InterPro"/>
</dbReference>
<sequence length="185" mass="21321">MKEKPDSTMTIEQIDREIERLNREVKDVRGRQTEVYTRIVGYYRSVKNWNRGKREEYNHRRTFELPGEYAEKAQLAGTKDEIRRRIDGDQKQSGEALDLNNIASYQYFFRTTCPNCPPVRTYLAELGFPGSEINVDMDEGFELAGELAVCATPTVIFRDSAGNEVLRSANLQELLRTFNKERAAG</sequence>
<dbReference type="SUPFAM" id="SSF52833">
    <property type="entry name" value="Thioredoxin-like"/>
    <property type="match status" value="1"/>
</dbReference>
<dbReference type="GO" id="GO:0006260">
    <property type="term" value="P:DNA replication"/>
    <property type="evidence" value="ECO:0007669"/>
    <property type="project" value="InterPro"/>
</dbReference>
<organism evidence="2 3">
    <name type="scientific">Marispirochaeta aestuarii</name>
    <dbReference type="NCBI Taxonomy" id="1963862"/>
    <lineage>
        <taxon>Bacteria</taxon>
        <taxon>Pseudomonadati</taxon>
        <taxon>Spirochaetota</taxon>
        <taxon>Spirochaetia</taxon>
        <taxon>Spirochaetales</taxon>
        <taxon>Spirochaetaceae</taxon>
        <taxon>Marispirochaeta</taxon>
    </lineage>
</organism>
<dbReference type="InterPro" id="IPR012833">
    <property type="entry name" value="NrdD"/>
</dbReference>
<gene>
    <name evidence="2" type="ORF">B4O97_14815</name>
</gene>
<proteinExistence type="predicted"/>
<feature type="domain" description="Glutaredoxin" evidence="1">
    <location>
        <begin position="107"/>
        <end position="144"/>
    </location>
</feature>
<reference evidence="2 3" key="1">
    <citation type="submission" date="2017-03" db="EMBL/GenBank/DDBJ databases">
        <title>Draft Genome sequence of Marispirochaeta sp. strain JC444.</title>
        <authorList>
            <person name="Shivani Y."/>
            <person name="Subhash Y."/>
            <person name="Sasikala C."/>
            <person name="Ramana C."/>
        </authorList>
    </citation>
    <scope>NUCLEOTIDE SEQUENCE [LARGE SCALE GENOMIC DNA]</scope>
    <source>
        <strain evidence="2 3">JC444</strain>
    </source>
</reference>
<keyword evidence="3" id="KW-1185">Reference proteome</keyword>
<dbReference type="Pfam" id="PF00462">
    <property type="entry name" value="Glutaredoxin"/>
    <property type="match status" value="1"/>
</dbReference>
<dbReference type="OrthoDB" id="359147at2"/>
<dbReference type="AlphaFoldDB" id="A0A1Y1RVD0"/>
<evidence type="ECO:0000259" key="1">
    <source>
        <dbReference type="Pfam" id="PF00462"/>
    </source>
</evidence>
<dbReference type="RefSeq" id="WP_083051978.1">
    <property type="nucleotide sequence ID" value="NZ_MWQY01000017.1"/>
</dbReference>
<dbReference type="Proteomes" id="UP000192343">
    <property type="component" value="Unassembled WGS sequence"/>
</dbReference>
<dbReference type="InterPro" id="IPR002109">
    <property type="entry name" value="Glutaredoxin"/>
</dbReference>
<accession>A0A1Y1RVD0</accession>